<organism evidence="14 15">
    <name type="scientific">Rhabdobacter roseus</name>
    <dbReference type="NCBI Taxonomy" id="1655419"/>
    <lineage>
        <taxon>Bacteria</taxon>
        <taxon>Pseudomonadati</taxon>
        <taxon>Bacteroidota</taxon>
        <taxon>Cytophagia</taxon>
        <taxon>Cytophagales</taxon>
        <taxon>Cytophagaceae</taxon>
        <taxon>Rhabdobacter</taxon>
    </lineage>
</organism>
<feature type="binding site" evidence="10">
    <location>
        <position position="165"/>
    </location>
    <ligand>
        <name>2-[(2R,5Z)-2-carboxy-4-methylthiazol-5(2H)-ylidene]ethyl phosphate</name>
        <dbReference type="ChEBI" id="CHEBI:62899"/>
    </ligand>
</feature>
<dbReference type="InterPro" id="IPR036206">
    <property type="entry name" value="ThiamineP_synth_sf"/>
</dbReference>
<reference evidence="14 15" key="1">
    <citation type="submission" date="2020-08" db="EMBL/GenBank/DDBJ databases">
        <title>Genomic Encyclopedia of Type Strains, Phase IV (KMG-IV): sequencing the most valuable type-strain genomes for metagenomic binning, comparative biology and taxonomic classification.</title>
        <authorList>
            <person name="Goeker M."/>
        </authorList>
    </citation>
    <scope>NUCLEOTIDE SEQUENCE [LARGE SCALE GENOMIC DNA]</scope>
    <source>
        <strain evidence="14 15">DSM 105074</strain>
    </source>
</reference>
<dbReference type="InterPro" id="IPR013785">
    <property type="entry name" value="Aldolase_TIM"/>
</dbReference>
<evidence type="ECO:0000256" key="8">
    <source>
        <dbReference type="ARBA" id="ARBA00047851"/>
    </source>
</evidence>
<dbReference type="GO" id="GO:0004789">
    <property type="term" value="F:thiamine-phosphate diphosphorylase activity"/>
    <property type="evidence" value="ECO:0007669"/>
    <property type="project" value="UniProtKB-UniRule"/>
</dbReference>
<dbReference type="PANTHER" id="PTHR20857:SF15">
    <property type="entry name" value="THIAMINE-PHOSPHATE SYNTHASE"/>
    <property type="match status" value="1"/>
</dbReference>
<feature type="binding site" evidence="10">
    <location>
        <begin position="185"/>
        <end position="186"/>
    </location>
    <ligand>
        <name>2-[(2R,5Z)-2-carboxy-4-methylthiazol-5(2H)-ylidene]ethyl phosphate</name>
        <dbReference type="ChEBI" id="CHEBI:62899"/>
    </ligand>
</feature>
<protein>
    <recommendedName>
        <fullName evidence="10">Thiamine-phosphate synthase</fullName>
        <shortName evidence="10">TP synthase</shortName>
        <shortName evidence="10">TPS</shortName>
        <ecNumber evidence="10">2.5.1.3</ecNumber>
    </recommendedName>
    <alternativeName>
        <fullName evidence="10">Thiamine-phosphate pyrophosphorylase</fullName>
        <shortName evidence="10">TMP pyrophosphorylase</shortName>
        <shortName evidence="10">TMP-PPase</shortName>
    </alternativeName>
</protein>
<evidence type="ECO:0000256" key="12">
    <source>
        <dbReference type="RuleBase" id="RU004253"/>
    </source>
</evidence>
<evidence type="ECO:0000313" key="14">
    <source>
        <dbReference type="EMBL" id="MBB5285548.1"/>
    </source>
</evidence>
<comment type="catalytic activity">
    <reaction evidence="7 10 11">
        <text>4-methyl-5-(2-phosphooxyethyl)-thiazole + 4-amino-2-methyl-5-(diphosphooxymethyl)pyrimidine + H(+) = thiamine phosphate + diphosphate</text>
        <dbReference type="Rhea" id="RHEA:22328"/>
        <dbReference type="ChEBI" id="CHEBI:15378"/>
        <dbReference type="ChEBI" id="CHEBI:33019"/>
        <dbReference type="ChEBI" id="CHEBI:37575"/>
        <dbReference type="ChEBI" id="CHEBI:57841"/>
        <dbReference type="ChEBI" id="CHEBI:58296"/>
        <dbReference type="EC" id="2.5.1.3"/>
    </reaction>
</comment>
<dbReference type="RefSeq" id="WP_184175839.1">
    <property type="nucleotide sequence ID" value="NZ_JACHGF010000006.1"/>
</dbReference>
<keyword evidence="15" id="KW-1185">Reference proteome</keyword>
<feature type="binding site" evidence="10">
    <location>
        <begin position="37"/>
        <end position="41"/>
    </location>
    <ligand>
        <name>4-amino-2-methyl-5-(diphosphooxymethyl)pyrimidine</name>
        <dbReference type="ChEBI" id="CHEBI:57841"/>
    </ligand>
</feature>
<dbReference type="Pfam" id="PF02581">
    <property type="entry name" value="TMP-TENI"/>
    <property type="match status" value="1"/>
</dbReference>
<feature type="binding site" evidence="10">
    <location>
        <position position="69"/>
    </location>
    <ligand>
        <name>4-amino-2-methyl-5-(diphosphooxymethyl)pyrimidine</name>
        <dbReference type="ChEBI" id="CHEBI:57841"/>
    </ligand>
</feature>
<dbReference type="GO" id="GO:0000287">
    <property type="term" value="F:magnesium ion binding"/>
    <property type="evidence" value="ECO:0007669"/>
    <property type="project" value="UniProtKB-UniRule"/>
</dbReference>
<comment type="catalytic activity">
    <reaction evidence="9 10 11">
        <text>2-[(2R,5Z)-2-carboxy-4-methylthiazol-5(2H)-ylidene]ethyl phosphate + 4-amino-2-methyl-5-(diphosphooxymethyl)pyrimidine + 2 H(+) = thiamine phosphate + CO2 + diphosphate</text>
        <dbReference type="Rhea" id="RHEA:47844"/>
        <dbReference type="ChEBI" id="CHEBI:15378"/>
        <dbReference type="ChEBI" id="CHEBI:16526"/>
        <dbReference type="ChEBI" id="CHEBI:33019"/>
        <dbReference type="ChEBI" id="CHEBI:37575"/>
        <dbReference type="ChEBI" id="CHEBI:57841"/>
        <dbReference type="ChEBI" id="CHEBI:62899"/>
        <dbReference type="EC" id="2.5.1.3"/>
    </reaction>
</comment>
<gene>
    <name evidence="10" type="primary">thiE</name>
    <name evidence="14" type="ORF">HNQ92_003708</name>
</gene>
<feature type="binding site" evidence="10">
    <location>
        <position position="137"/>
    </location>
    <ligand>
        <name>4-amino-2-methyl-5-(diphosphooxymethyl)pyrimidine</name>
        <dbReference type="ChEBI" id="CHEBI:57841"/>
    </ligand>
</feature>
<dbReference type="UniPathway" id="UPA00060">
    <property type="reaction ID" value="UER00141"/>
</dbReference>
<dbReference type="GO" id="GO:0009228">
    <property type="term" value="P:thiamine biosynthetic process"/>
    <property type="evidence" value="ECO:0007669"/>
    <property type="project" value="UniProtKB-KW"/>
</dbReference>
<dbReference type="GO" id="GO:0009229">
    <property type="term" value="P:thiamine diphosphate biosynthetic process"/>
    <property type="evidence" value="ECO:0007669"/>
    <property type="project" value="UniProtKB-UniRule"/>
</dbReference>
<feature type="binding site" evidence="10">
    <location>
        <position position="108"/>
    </location>
    <ligand>
        <name>4-amino-2-methyl-5-(diphosphooxymethyl)pyrimidine</name>
        <dbReference type="ChEBI" id="CHEBI:57841"/>
    </ligand>
</feature>
<comment type="similarity">
    <text evidence="10 11">Belongs to the thiamine-phosphate synthase family.</text>
</comment>
<dbReference type="CDD" id="cd00564">
    <property type="entry name" value="TMP_TenI"/>
    <property type="match status" value="1"/>
</dbReference>
<dbReference type="NCBIfam" id="TIGR00693">
    <property type="entry name" value="thiE"/>
    <property type="match status" value="1"/>
</dbReference>
<keyword evidence="3 10" id="KW-0808">Transferase</keyword>
<dbReference type="InterPro" id="IPR022998">
    <property type="entry name" value="ThiamineP_synth_TenI"/>
</dbReference>
<dbReference type="EC" id="2.5.1.3" evidence="10"/>
<evidence type="ECO:0000256" key="4">
    <source>
        <dbReference type="ARBA" id="ARBA00022723"/>
    </source>
</evidence>
<proteinExistence type="inferred from homology"/>
<evidence type="ECO:0000256" key="6">
    <source>
        <dbReference type="ARBA" id="ARBA00022977"/>
    </source>
</evidence>
<dbReference type="Gene3D" id="3.20.20.70">
    <property type="entry name" value="Aldolase class I"/>
    <property type="match status" value="1"/>
</dbReference>
<feature type="binding site" evidence="10">
    <location>
        <position position="70"/>
    </location>
    <ligand>
        <name>Mg(2+)</name>
        <dbReference type="ChEBI" id="CHEBI:18420"/>
    </ligand>
</feature>
<feature type="binding site" evidence="10">
    <location>
        <position position="89"/>
    </location>
    <ligand>
        <name>Mg(2+)</name>
        <dbReference type="ChEBI" id="CHEBI:18420"/>
    </ligand>
</feature>
<comment type="catalytic activity">
    <reaction evidence="8 10 11">
        <text>2-(2-carboxy-4-methylthiazol-5-yl)ethyl phosphate + 4-amino-2-methyl-5-(diphosphooxymethyl)pyrimidine + 2 H(+) = thiamine phosphate + CO2 + diphosphate</text>
        <dbReference type="Rhea" id="RHEA:47848"/>
        <dbReference type="ChEBI" id="CHEBI:15378"/>
        <dbReference type="ChEBI" id="CHEBI:16526"/>
        <dbReference type="ChEBI" id="CHEBI:33019"/>
        <dbReference type="ChEBI" id="CHEBI:37575"/>
        <dbReference type="ChEBI" id="CHEBI:57841"/>
        <dbReference type="ChEBI" id="CHEBI:62890"/>
        <dbReference type="EC" id="2.5.1.3"/>
    </reaction>
</comment>
<feature type="binding site" evidence="10">
    <location>
        <begin position="134"/>
        <end position="136"/>
    </location>
    <ligand>
        <name>2-[(2R,5Z)-2-carboxy-4-methylthiazol-5(2H)-ylidene]ethyl phosphate</name>
        <dbReference type="ChEBI" id="CHEBI:62899"/>
    </ligand>
</feature>
<dbReference type="FunFam" id="3.20.20.70:FF:000096">
    <property type="entry name" value="Thiamine-phosphate synthase"/>
    <property type="match status" value="1"/>
</dbReference>
<accession>A0A840TZD5</accession>
<evidence type="ECO:0000256" key="7">
    <source>
        <dbReference type="ARBA" id="ARBA00047334"/>
    </source>
</evidence>
<comment type="caution">
    <text evidence="14">The sequence shown here is derived from an EMBL/GenBank/DDBJ whole genome shotgun (WGS) entry which is preliminary data.</text>
</comment>
<evidence type="ECO:0000313" key="15">
    <source>
        <dbReference type="Proteomes" id="UP000557307"/>
    </source>
</evidence>
<keyword evidence="4 10" id="KW-0479">Metal-binding</keyword>
<comment type="function">
    <text evidence="1 10">Condenses 4-methyl-5-(beta-hydroxyethyl)thiazole monophosphate (THZ-P) and 2-methyl-4-amino-5-hydroxymethyl pyrimidine pyrophosphate (HMP-PP) to form thiamine monophosphate (TMP).</text>
</comment>
<sequence length="213" mass="23176">MEPNLDLYLVTDEPACLGRDLLEVVEEAVRGGATLVQLREKTLDTRAFVERATRLKELLRPYGVPLLINDRLDVALAVDADGVHIGQSDMPYARVRQLLPPGKLIGLSVETPEQVLEAEPWDLTYLAVSPLYATPSKTDHATPWGLEGLRWVRQHSRHRLVVIGGLNAATIPEAIAHGADGVAVISAICSAPSPGEAAQVLYQQITHSLAQRT</sequence>
<evidence type="ECO:0000256" key="9">
    <source>
        <dbReference type="ARBA" id="ARBA00047883"/>
    </source>
</evidence>
<feature type="domain" description="Thiamine phosphate synthase/TenI" evidence="13">
    <location>
        <begin position="7"/>
        <end position="188"/>
    </location>
</feature>
<dbReference type="AlphaFoldDB" id="A0A840TZD5"/>
<evidence type="ECO:0000256" key="5">
    <source>
        <dbReference type="ARBA" id="ARBA00022842"/>
    </source>
</evidence>
<comment type="pathway">
    <text evidence="2 10 12">Cofactor biosynthesis; thiamine diphosphate biosynthesis; thiamine phosphate from 4-amino-2-methyl-5-diphosphomethylpyrimidine and 4-methyl-5-(2-phosphoethyl)-thiazole: step 1/1.</text>
</comment>
<dbReference type="PANTHER" id="PTHR20857">
    <property type="entry name" value="THIAMINE-PHOSPHATE PYROPHOSPHORYLASE"/>
    <property type="match status" value="1"/>
</dbReference>
<dbReference type="EMBL" id="JACHGF010000006">
    <property type="protein sequence ID" value="MBB5285548.1"/>
    <property type="molecule type" value="Genomic_DNA"/>
</dbReference>
<evidence type="ECO:0000256" key="11">
    <source>
        <dbReference type="RuleBase" id="RU003826"/>
    </source>
</evidence>
<dbReference type="HAMAP" id="MF_00097">
    <property type="entry name" value="TMP_synthase"/>
    <property type="match status" value="1"/>
</dbReference>
<dbReference type="InterPro" id="IPR034291">
    <property type="entry name" value="TMP_synthase"/>
</dbReference>
<evidence type="ECO:0000256" key="2">
    <source>
        <dbReference type="ARBA" id="ARBA00005165"/>
    </source>
</evidence>
<evidence type="ECO:0000256" key="10">
    <source>
        <dbReference type="HAMAP-Rule" id="MF_00097"/>
    </source>
</evidence>
<dbReference type="GO" id="GO:0005737">
    <property type="term" value="C:cytoplasm"/>
    <property type="evidence" value="ECO:0007669"/>
    <property type="project" value="TreeGrafter"/>
</dbReference>
<name>A0A840TZD5_9BACT</name>
<keyword evidence="6 10" id="KW-0784">Thiamine biosynthesis</keyword>
<dbReference type="SUPFAM" id="SSF51391">
    <property type="entry name" value="Thiamin phosphate synthase"/>
    <property type="match status" value="1"/>
</dbReference>
<keyword evidence="5 10" id="KW-0460">Magnesium</keyword>
<evidence type="ECO:0000256" key="1">
    <source>
        <dbReference type="ARBA" id="ARBA00003814"/>
    </source>
</evidence>
<dbReference type="Proteomes" id="UP000557307">
    <property type="component" value="Unassembled WGS sequence"/>
</dbReference>
<evidence type="ECO:0000259" key="13">
    <source>
        <dbReference type="Pfam" id="PF02581"/>
    </source>
</evidence>
<evidence type="ECO:0000256" key="3">
    <source>
        <dbReference type="ARBA" id="ARBA00022679"/>
    </source>
</evidence>
<comment type="cofactor">
    <cofactor evidence="10">
        <name>Mg(2+)</name>
        <dbReference type="ChEBI" id="CHEBI:18420"/>
    </cofactor>
    <text evidence="10">Binds 1 Mg(2+) ion per subunit.</text>
</comment>